<feature type="domain" description="Restriction endonuclease type IV Mrr" evidence="1">
    <location>
        <begin position="22"/>
        <end position="89"/>
    </location>
</feature>
<sequence length="314" mass="35458">MTILNFKEIPEAHGNGESGLKDTFELFAEVFFSKLGFKIIEGPSRGADNGKDLIIEESIQGKFDISESKIRWLVSCKHKAHSGNSVRPEDEPNLLERISLHKCSGFIGFYSTLASSGLDALISGLSNTGNLKTKIFNAENIETLLLQSQSGIELIERFFPQSFTQWRAENPEKAKIFKEGEFELNCMVCEKNLITNNSVEGFFYIIKKTSDLGKVVAVKWSCFGDCDKRLNHNNQQQGLMERFDHIDSKATPVTYLLFIMDILRDMHSGSEIYSEDAFDKIKHLICAIYPLVTRNMTTKEAEVLEGELMMRSIG</sequence>
<proteinExistence type="predicted"/>
<gene>
    <name evidence="2" type="ORF">EXE25_05125</name>
</gene>
<dbReference type="GO" id="GO:0004519">
    <property type="term" value="F:endonuclease activity"/>
    <property type="evidence" value="ECO:0007669"/>
    <property type="project" value="InterPro"/>
</dbReference>
<dbReference type="Pfam" id="PF04471">
    <property type="entry name" value="Mrr_cat"/>
    <property type="match status" value="1"/>
</dbReference>
<dbReference type="GO" id="GO:0003677">
    <property type="term" value="F:DNA binding"/>
    <property type="evidence" value="ECO:0007669"/>
    <property type="project" value="InterPro"/>
</dbReference>
<dbReference type="RefSeq" id="WP_130144426.1">
    <property type="nucleotide sequence ID" value="NZ_SGSU01000004.1"/>
</dbReference>
<evidence type="ECO:0000313" key="3">
    <source>
        <dbReference type="Proteomes" id="UP000293483"/>
    </source>
</evidence>
<dbReference type="EMBL" id="SGSU01000004">
    <property type="protein sequence ID" value="RZG68437.1"/>
    <property type="molecule type" value="Genomic_DNA"/>
</dbReference>
<organism evidence="2 3">
    <name type="scientific">Acinetobacter bouvetii</name>
    <dbReference type="NCBI Taxonomy" id="202951"/>
    <lineage>
        <taxon>Bacteria</taxon>
        <taxon>Pseudomonadati</taxon>
        <taxon>Pseudomonadota</taxon>
        <taxon>Gammaproteobacteria</taxon>
        <taxon>Moraxellales</taxon>
        <taxon>Moraxellaceae</taxon>
        <taxon>Acinetobacter</taxon>
    </lineage>
</organism>
<evidence type="ECO:0000259" key="1">
    <source>
        <dbReference type="Pfam" id="PF04471"/>
    </source>
</evidence>
<name>A0A4Q7AXP4_9GAMM</name>
<dbReference type="Proteomes" id="UP000293483">
    <property type="component" value="Unassembled WGS sequence"/>
</dbReference>
<dbReference type="AlphaFoldDB" id="A0A4Q7AXP4"/>
<dbReference type="GO" id="GO:0009307">
    <property type="term" value="P:DNA restriction-modification system"/>
    <property type="evidence" value="ECO:0007669"/>
    <property type="project" value="InterPro"/>
</dbReference>
<protein>
    <recommendedName>
        <fullName evidence="1">Restriction endonuclease type IV Mrr domain-containing protein</fullName>
    </recommendedName>
</protein>
<evidence type="ECO:0000313" key="2">
    <source>
        <dbReference type="EMBL" id="RZG68437.1"/>
    </source>
</evidence>
<dbReference type="InterPro" id="IPR007560">
    <property type="entry name" value="Restrct_endonuc_IV_Mrr"/>
</dbReference>
<accession>A0A4Q7AXP4</accession>
<reference evidence="2 3" key="1">
    <citation type="submission" date="2019-02" db="EMBL/GenBank/DDBJ databases">
        <title>The Batch Genome Submission of Acinetobacter spp. strains.</title>
        <authorList>
            <person name="Qin J."/>
            <person name="Hu Y."/>
            <person name="Ye H."/>
            <person name="Wei L."/>
            <person name="Feng Y."/>
            <person name="Zong Z."/>
        </authorList>
    </citation>
    <scope>NUCLEOTIDE SEQUENCE [LARGE SCALE GENOMIC DNA]</scope>
    <source>
        <strain evidence="2 3">WCHABo060081</strain>
    </source>
</reference>
<comment type="caution">
    <text evidence="2">The sequence shown here is derived from an EMBL/GenBank/DDBJ whole genome shotgun (WGS) entry which is preliminary data.</text>
</comment>